<accession>A0A1H3L0U3</accession>
<dbReference type="AlphaFoldDB" id="A0A1H3L0U3"/>
<dbReference type="Pfam" id="PF00587">
    <property type="entry name" value="tRNA-synt_2b"/>
    <property type="match status" value="1"/>
</dbReference>
<evidence type="ECO:0000259" key="1">
    <source>
        <dbReference type="Pfam" id="PF00587"/>
    </source>
</evidence>
<proteinExistence type="predicted"/>
<keyword evidence="2" id="KW-0030">Aminoacyl-tRNA synthetase</keyword>
<protein>
    <submittedName>
        <fullName evidence="2">tRNA synthetase class II core domain (G, H, P, S and T)</fullName>
    </submittedName>
</protein>
<dbReference type="GO" id="GO:0140096">
    <property type="term" value="F:catalytic activity, acting on a protein"/>
    <property type="evidence" value="ECO:0007669"/>
    <property type="project" value="UniProtKB-ARBA"/>
</dbReference>
<dbReference type="EMBL" id="FNPG01000023">
    <property type="protein sequence ID" value="SDY57886.1"/>
    <property type="molecule type" value="Genomic_DNA"/>
</dbReference>
<evidence type="ECO:0000313" key="3">
    <source>
        <dbReference type="Proteomes" id="UP000183918"/>
    </source>
</evidence>
<sequence>MILEIDISDIEKAEVSTFVDMLTYVSEYIYEIKKEENKVLLNIEGGKNEEVLDKIKILRGYLNLDEVKKKRDVSTKVLENHTDKKTINKESIFEKLIECGSIVEMSDGAYGYSGIFLKVFRYFNRKIEEFGHEMFEDIIDLEDSILYPVDEYERGLYFESFPHHLCFETNIKSNVELLDRFSKNGISDPEIFSITNFKKPENILRHAACVPIYPMLKNKVISEDKPVFYLVSGKCFRNEDKNISELARLNEFYMKEYVCIGTLKQTLDMIEKAKKLWNYWIEKFDLNCTIQTANDSFFANNYKKLKIFQIMGNSKQELKVNLPHNNTECAVSSANVHRTHFTKTYNIHSNNSLCMSSCFAFGIERLSYALLCQKGIDIDKWDDITRKEILGE</sequence>
<dbReference type="Proteomes" id="UP000183918">
    <property type="component" value="Unassembled WGS sequence"/>
</dbReference>
<keyword evidence="3" id="KW-1185">Reference proteome</keyword>
<organism evidence="2 3">
    <name type="scientific">Lachnobacterium bovis DSM 14045</name>
    <dbReference type="NCBI Taxonomy" id="1122142"/>
    <lineage>
        <taxon>Bacteria</taxon>
        <taxon>Bacillati</taxon>
        <taxon>Bacillota</taxon>
        <taxon>Clostridia</taxon>
        <taxon>Lachnospirales</taxon>
        <taxon>Lachnospiraceae</taxon>
        <taxon>Lachnobacterium</taxon>
    </lineage>
</organism>
<dbReference type="RefSeq" id="WP_083354528.1">
    <property type="nucleotide sequence ID" value="NZ_FNPG01000023.1"/>
</dbReference>
<reference evidence="2 3" key="1">
    <citation type="submission" date="2016-10" db="EMBL/GenBank/DDBJ databases">
        <authorList>
            <person name="de Groot N.N."/>
        </authorList>
    </citation>
    <scope>NUCLEOTIDE SEQUENCE [LARGE SCALE GENOMIC DNA]</scope>
    <source>
        <strain evidence="2 3">DSM 14045</strain>
    </source>
</reference>
<dbReference type="GO" id="GO:0016740">
    <property type="term" value="F:transferase activity"/>
    <property type="evidence" value="ECO:0007669"/>
    <property type="project" value="UniProtKB-ARBA"/>
</dbReference>
<dbReference type="Gene3D" id="3.30.930.10">
    <property type="entry name" value="Bira Bifunctional Protein, Domain 2"/>
    <property type="match status" value="1"/>
</dbReference>
<gene>
    <name evidence="2" type="ORF">SAMN02910414_01869</name>
</gene>
<dbReference type="OrthoDB" id="583154at2"/>
<dbReference type="GO" id="GO:0004812">
    <property type="term" value="F:aminoacyl-tRNA ligase activity"/>
    <property type="evidence" value="ECO:0007669"/>
    <property type="project" value="UniProtKB-KW"/>
</dbReference>
<dbReference type="SUPFAM" id="SSF55681">
    <property type="entry name" value="Class II aaRS and biotin synthetases"/>
    <property type="match status" value="1"/>
</dbReference>
<dbReference type="InterPro" id="IPR045864">
    <property type="entry name" value="aa-tRNA-synth_II/BPL/LPL"/>
</dbReference>
<dbReference type="STRING" id="1122142.SAMN02910414_01869"/>
<keyword evidence="2" id="KW-0436">Ligase</keyword>
<feature type="domain" description="Aminoacyl-tRNA synthetase class II (G/ P/ S/T)" evidence="1">
    <location>
        <begin position="200"/>
        <end position="370"/>
    </location>
</feature>
<evidence type="ECO:0000313" key="2">
    <source>
        <dbReference type="EMBL" id="SDY57886.1"/>
    </source>
</evidence>
<name>A0A1H3L0U3_9FIRM</name>
<dbReference type="InterPro" id="IPR002314">
    <property type="entry name" value="aa-tRNA-synt_IIb"/>
</dbReference>
<dbReference type="GO" id="GO:0006418">
    <property type="term" value="P:tRNA aminoacylation for protein translation"/>
    <property type="evidence" value="ECO:0007669"/>
    <property type="project" value="InterPro"/>
</dbReference>
<dbReference type="GO" id="GO:0005524">
    <property type="term" value="F:ATP binding"/>
    <property type="evidence" value="ECO:0007669"/>
    <property type="project" value="InterPro"/>
</dbReference>